<dbReference type="OMA" id="VIHETHY"/>
<evidence type="ECO:0000313" key="2">
    <source>
        <dbReference type="Proteomes" id="UP000001514"/>
    </source>
</evidence>
<dbReference type="Proteomes" id="UP000001514">
    <property type="component" value="Unassembled WGS sequence"/>
</dbReference>
<dbReference type="EMBL" id="GL377610">
    <property type="protein sequence ID" value="EFJ18256.1"/>
    <property type="molecule type" value="Genomic_DNA"/>
</dbReference>
<evidence type="ECO:0008006" key="3">
    <source>
        <dbReference type="Google" id="ProtNLM"/>
    </source>
</evidence>
<dbReference type="KEGG" id="smo:SELMODRAFT_38262"/>
<proteinExistence type="predicted"/>
<organism evidence="2">
    <name type="scientific">Selaginella moellendorffii</name>
    <name type="common">Spikemoss</name>
    <dbReference type="NCBI Taxonomy" id="88036"/>
    <lineage>
        <taxon>Eukaryota</taxon>
        <taxon>Viridiplantae</taxon>
        <taxon>Streptophyta</taxon>
        <taxon>Embryophyta</taxon>
        <taxon>Tracheophyta</taxon>
        <taxon>Lycopodiopsida</taxon>
        <taxon>Selaginellales</taxon>
        <taxon>Selaginellaceae</taxon>
        <taxon>Selaginella</taxon>
    </lineage>
</organism>
<keyword evidence="2" id="KW-1185">Reference proteome</keyword>
<dbReference type="GO" id="GO:0016020">
    <property type="term" value="C:membrane"/>
    <property type="evidence" value="ECO:0007669"/>
    <property type="project" value="InterPro"/>
</dbReference>
<dbReference type="eggNOG" id="ENOG502S4TK">
    <property type="taxonomic scope" value="Eukaryota"/>
</dbReference>
<accession>D8SBH3</accession>
<protein>
    <recommendedName>
        <fullName evidence="3">YggT family protein</fullName>
    </recommendedName>
</protein>
<feature type="non-terminal residue" evidence="1">
    <location>
        <position position="1"/>
    </location>
</feature>
<dbReference type="STRING" id="88036.D8SBH3"/>
<dbReference type="AlphaFoldDB" id="D8SBH3"/>
<dbReference type="PANTHER" id="PTHR33219:SF14">
    <property type="entry name" value="PROTEIN COFACTOR ASSEMBLY OF COMPLEX C SUBUNIT B CCB3, CHLOROPLASTIC-RELATED"/>
    <property type="match status" value="1"/>
</dbReference>
<feature type="non-terminal residue" evidence="1">
    <location>
        <position position="117"/>
    </location>
</feature>
<dbReference type="Pfam" id="PF02325">
    <property type="entry name" value="CCB3_YggT"/>
    <property type="match status" value="1"/>
</dbReference>
<reference evidence="1 2" key="1">
    <citation type="journal article" date="2011" name="Science">
        <title>The Selaginella genome identifies genetic changes associated with the evolution of vascular plants.</title>
        <authorList>
            <person name="Banks J.A."/>
            <person name="Nishiyama T."/>
            <person name="Hasebe M."/>
            <person name="Bowman J.L."/>
            <person name="Gribskov M."/>
            <person name="dePamphilis C."/>
            <person name="Albert V.A."/>
            <person name="Aono N."/>
            <person name="Aoyama T."/>
            <person name="Ambrose B.A."/>
            <person name="Ashton N.W."/>
            <person name="Axtell M.J."/>
            <person name="Barker E."/>
            <person name="Barker M.S."/>
            <person name="Bennetzen J.L."/>
            <person name="Bonawitz N.D."/>
            <person name="Chapple C."/>
            <person name="Cheng C."/>
            <person name="Correa L.G."/>
            <person name="Dacre M."/>
            <person name="DeBarry J."/>
            <person name="Dreyer I."/>
            <person name="Elias M."/>
            <person name="Engstrom E.M."/>
            <person name="Estelle M."/>
            <person name="Feng L."/>
            <person name="Finet C."/>
            <person name="Floyd S.K."/>
            <person name="Frommer W.B."/>
            <person name="Fujita T."/>
            <person name="Gramzow L."/>
            <person name="Gutensohn M."/>
            <person name="Harholt J."/>
            <person name="Hattori M."/>
            <person name="Heyl A."/>
            <person name="Hirai T."/>
            <person name="Hiwatashi Y."/>
            <person name="Ishikawa M."/>
            <person name="Iwata M."/>
            <person name="Karol K.G."/>
            <person name="Koehler B."/>
            <person name="Kolukisaoglu U."/>
            <person name="Kubo M."/>
            <person name="Kurata T."/>
            <person name="Lalonde S."/>
            <person name="Li K."/>
            <person name="Li Y."/>
            <person name="Litt A."/>
            <person name="Lyons E."/>
            <person name="Manning G."/>
            <person name="Maruyama T."/>
            <person name="Michael T.P."/>
            <person name="Mikami K."/>
            <person name="Miyazaki S."/>
            <person name="Morinaga S."/>
            <person name="Murata T."/>
            <person name="Mueller-Roeber B."/>
            <person name="Nelson D.R."/>
            <person name="Obara M."/>
            <person name="Oguri Y."/>
            <person name="Olmstead R.G."/>
            <person name="Onodera N."/>
            <person name="Petersen B.L."/>
            <person name="Pils B."/>
            <person name="Prigge M."/>
            <person name="Rensing S.A."/>
            <person name="Riano-Pachon D.M."/>
            <person name="Roberts A.W."/>
            <person name="Sato Y."/>
            <person name="Scheller H.V."/>
            <person name="Schulz B."/>
            <person name="Schulz C."/>
            <person name="Shakirov E.V."/>
            <person name="Shibagaki N."/>
            <person name="Shinohara N."/>
            <person name="Shippen D.E."/>
            <person name="Soerensen I."/>
            <person name="Sotooka R."/>
            <person name="Sugimoto N."/>
            <person name="Sugita M."/>
            <person name="Sumikawa N."/>
            <person name="Tanurdzic M."/>
            <person name="Theissen G."/>
            <person name="Ulvskov P."/>
            <person name="Wakazuki S."/>
            <person name="Weng J.K."/>
            <person name="Willats W.W."/>
            <person name="Wipf D."/>
            <person name="Wolf P.G."/>
            <person name="Yang L."/>
            <person name="Zimmer A.D."/>
            <person name="Zhu Q."/>
            <person name="Mitros T."/>
            <person name="Hellsten U."/>
            <person name="Loque D."/>
            <person name="Otillar R."/>
            <person name="Salamov A."/>
            <person name="Schmutz J."/>
            <person name="Shapiro H."/>
            <person name="Lindquist E."/>
            <person name="Lucas S."/>
            <person name="Rokhsar D."/>
            <person name="Grigoriev I.V."/>
        </authorList>
    </citation>
    <scope>NUCLEOTIDE SEQUENCE [LARGE SCALE GENOMIC DNA]</scope>
</reference>
<evidence type="ECO:0000313" key="1">
    <source>
        <dbReference type="EMBL" id="EFJ18256.1"/>
    </source>
</evidence>
<dbReference type="GO" id="GO:0010020">
    <property type="term" value="P:chloroplast fission"/>
    <property type="evidence" value="ECO:0000318"/>
    <property type="project" value="GO_Central"/>
</dbReference>
<dbReference type="InParanoid" id="D8SBH3"/>
<dbReference type="Gramene" id="EFJ18256">
    <property type="protein sequence ID" value="EFJ18256"/>
    <property type="gene ID" value="SELMODRAFT_38262"/>
</dbReference>
<gene>
    <name evidence="1" type="ORF">SELMODRAFT_38262</name>
</gene>
<name>D8SBH3_SELML</name>
<sequence>FAAIIPGDSLAELVVTRGITNFFSLYNTLLIVRIICTWFPDAPRAIVNPISTVTDPYLNLFRGLIPPLGGTLDFSPILAFLLLDAFGNAATALPAELPKPEAGISAAAASRRNWRQR</sequence>
<dbReference type="PANTHER" id="PTHR33219">
    <property type="entry name" value="YLMG HOMOLOG PROTEIN 2, CHLOROPLASTIC"/>
    <property type="match status" value="1"/>
</dbReference>
<dbReference type="InterPro" id="IPR003425">
    <property type="entry name" value="CCB3/YggT"/>
</dbReference>
<dbReference type="OrthoDB" id="2066at2759"/>
<dbReference type="HOGENOM" id="CLU_146272_0_0_1"/>